<feature type="transmembrane region" description="Helical" evidence="1">
    <location>
        <begin position="7"/>
        <end position="31"/>
    </location>
</feature>
<dbReference type="EMBL" id="NEVK01000004">
    <property type="protein sequence ID" value="OZI22694.1"/>
    <property type="molecule type" value="Genomic_DNA"/>
</dbReference>
<evidence type="ECO:0008006" key="4">
    <source>
        <dbReference type="Google" id="ProtNLM"/>
    </source>
</evidence>
<proteinExistence type="predicted"/>
<keyword evidence="1" id="KW-1133">Transmembrane helix</keyword>
<dbReference type="AlphaFoldDB" id="A0A261RCF7"/>
<name>A0A261RCF7_9BORD</name>
<keyword evidence="1" id="KW-0472">Membrane</keyword>
<sequence>MTPRRRFWFIWGVPIALGVLSVFGLLAALLGTGAWHWASWVSLSILLLVIARYWWFPSPR</sequence>
<accession>A0A261RCF7</accession>
<organism evidence="2 3">
    <name type="scientific">Bordetella genomosp. 7</name>
    <dbReference type="NCBI Taxonomy" id="1416805"/>
    <lineage>
        <taxon>Bacteria</taxon>
        <taxon>Pseudomonadati</taxon>
        <taxon>Pseudomonadota</taxon>
        <taxon>Betaproteobacteria</taxon>
        <taxon>Burkholderiales</taxon>
        <taxon>Alcaligenaceae</taxon>
        <taxon>Bordetella</taxon>
    </lineage>
</organism>
<keyword evidence="3" id="KW-1185">Reference proteome</keyword>
<reference evidence="3" key="1">
    <citation type="submission" date="2017-05" db="EMBL/GenBank/DDBJ databases">
        <title>Complete and WGS of Bordetella genogroups.</title>
        <authorList>
            <person name="Spilker T."/>
            <person name="Lipuma J."/>
        </authorList>
    </citation>
    <scope>NUCLEOTIDE SEQUENCE [LARGE SCALE GENOMIC DNA]</scope>
    <source>
        <strain evidence="3">AU18089</strain>
    </source>
</reference>
<dbReference type="RefSeq" id="WP_026637965.1">
    <property type="nucleotide sequence ID" value="NZ_NEVI01000014.1"/>
</dbReference>
<evidence type="ECO:0000313" key="2">
    <source>
        <dbReference type="EMBL" id="OZI22694.1"/>
    </source>
</evidence>
<evidence type="ECO:0000313" key="3">
    <source>
        <dbReference type="Proteomes" id="UP000216947"/>
    </source>
</evidence>
<feature type="transmembrane region" description="Helical" evidence="1">
    <location>
        <begin position="37"/>
        <end position="55"/>
    </location>
</feature>
<evidence type="ECO:0000256" key="1">
    <source>
        <dbReference type="SAM" id="Phobius"/>
    </source>
</evidence>
<gene>
    <name evidence="2" type="ORF">CAL19_09270</name>
</gene>
<comment type="caution">
    <text evidence="2">The sequence shown here is derived from an EMBL/GenBank/DDBJ whole genome shotgun (WGS) entry which is preliminary data.</text>
</comment>
<dbReference type="Proteomes" id="UP000216947">
    <property type="component" value="Unassembled WGS sequence"/>
</dbReference>
<keyword evidence="1" id="KW-0812">Transmembrane</keyword>
<protein>
    <recommendedName>
        <fullName evidence="4">DUF4175 domain-containing protein</fullName>
    </recommendedName>
</protein>